<feature type="domain" description="Capsule synthesis protein CapA" evidence="3">
    <location>
        <begin position="67"/>
        <end position="303"/>
    </location>
</feature>
<comment type="similarity">
    <text evidence="1">Belongs to the CapA family.</text>
</comment>
<accession>A0A1F5NA07</accession>
<proteinExistence type="inferred from homology"/>
<dbReference type="PANTHER" id="PTHR33393">
    <property type="entry name" value="POLYGLUTAMINE SYNTHESIS ACCESSORY PROTEIN RV0574C-RELATED"/>
    <property type="match status" value="1"/>
</dbReference>
<dbReference type="Proteomes" id="UP000177610">
    <property type="component" value="Unassembled WGS sequence"/>
</dbReference>
<evidence type="ECO:0000256" key="2">
    <source>
        <dbReference type="SAM" id="Phobius"/>
    </source>
</evidence>
<dbReference type="CDD" id="cd07381">
    <property type="entry name" value="MPP_CapA"/>
    <property type="match status" value="1"/>
</dbReference>
<comment type="caution">
    <text evidence="4">The sequence shown here is derived from an EMBL/GenBank/DDBJ whole genome shotgun (WGS) entry which is preliminary data.</text>
</comment>
<sequence>MLKFVSRFTSAPRVSVNVRRYAQRSLITLTVILLVLLIVVFLSPKTALGPKTDNQKPNQLPKPPTTTLFFAGDIMLSRNVAGKIYTANDVHLPYLNVSEKILSADIAFANLESPFNSQGDHSVQNSLIFNADPKFADGLSNAGFDILSTANNHSFDQGKSAIEFTRVTLVNNNLVSVGTGVDCHSGKIIEKNQIKFGFLAYSYAAHNDGGKIPDPLVCDWNDEQQIVADIQAMRPQVDFLIVSAHIGTEYKRVPDEDNALRARKTIDAGADLFIGHHPHWIQTIEQYQGKWIFYSLGNFVFDQMWSQDTKEGLTITVTLEEKAIKKIELNPVVIENYCCPIWADDMESLAILKKIGLTTRVLLGENK</sequence>
<organism evidence="4 5">
    <name type="scientific">Candidatus Doudnabacteria bacterium RIFCSPHIGHO2_01_FULL_41_86</name>
    <dbReference type="NCBI Taxonomy" id="1817821"/>
    <lineage>
        <taxon>Bacteria</taxon>
        <taxon>Candidatus Doudnaibacteriota</taxon>
    </lineage>
</organism>
<gene>
    <name evidence="4" type="ORF">A2717_02600</name>
</gene>
<dbReference type="Gene3D" id="3.60.21.10">
    <property type="match status" value="1"/>
</dbReference>
<dbReference type="InterPro" id="IPR029052">
    <property type="entry name" value="Metallo-depent_PP-like"/>
</dbReference>
<dbReference type="Pfam" id="PF09587">
    <property type="entry name" value="PGA_cap"/>
    <property type="match status" value="1"/>
</dbReference>
<keyword evidence="2" id="KW-0472">Membrane</keyword>
<dbReference type="EMBL" id="MFEH01000001">
    <property type="protein sequence ID" value="OGE74402.1"/>
    <property type="molecule type" value="Genomic_DNA"/>
</dbReference>
<evidence type="ECO:0000313" key="4">
    <source>
        <dbReference type="EMBL" id="OGE74402.1"/>
    </source>
</evidence>
<protein>
    <recommendedName>
        <fullName evidence="3">Capsule synthesis protein CapA domain-containing protein</fullName>
    </recommendedName>
</protein>
<evidence type="ECO:0000256" key="1">
    <source>
        <dbReference type="ARBA" id="ARBA00005662"/>
    </source>
</evidence>
<dbReference type="STRING" id="1817821.A2717_02600"/>
<keyword evidence="2" id="KW-1133">Transmembrane helix</keyword>
<evidence type="ECO:0000313" key="5">
    <source>
        <dbReference type="Proteomes" id="UP000177610"/>
    </source>
</evidence>
<dbReference type="InterPro" id="IPR052169">
    <property type="entry name" value="CW_Biosynth-Accessory"/>
</dbReference>
<feature type="transmembrane region" description="Helical" evidence="2">
    <location>
        <begin position="21"/>
        <end position="42"/>
    </location>
</feature>
<dbReference type="SMART" id="SM00854">
    <property type="entry name" value="PGA_cap"/>
    <property type="match status" value="1"/>
</dbReference>
<keyword evidence="2" id="KW-0812">Transmembrane</keyword>
<dbReference type="SUPFAM" id="SSF56300">
    <property type="entry name" value="Metallo-dependent phosphatases"/>
    <property type="match status" value="1"/>
</dbReference>
<dbReference type="PANTHER" id="PTHR33393:SF12">
    <property type="entry name" value="CAPSULE BIOSYNTHESIS PROTEIN CAPA"/>
    <property type="match status" value="1"/>
</dbReference>
<dbReference type="AlphaFoldDB" id="A0A1F5NA07"/>
<reference evidence="4 5" key="1">
    <citation type="journal article" date="2016" name="Nat. Commun.">
        <title>Thousands of microbial genomes shed light on interconnected biogeochemical processes in an aquifer system.</title>
        <authorList>
            <person name="Anantharaman K."/>
            <person name="Brown C.T."/>
            <person name="Hug L.A."/>
            <person name="Sharon I."/>
            <person name="Castelle C.J."/>
            <person name="Probst A.J."/>
            <person name="Thomas B.C."/>
            <person name="Singh A."/>
            <person name="Wilkins M.J."/>
            <person name="Karaoz U."/>
            <person name="Brodie E.L."/>
            <person name="Williams K.H."/>
            <person name="Hubbard S.S."/>
            <person name="Banfield J.F."/>
        </authorList>
    </citation>
    <scope>NUCLEOTIDE SEQUENCE [LARGE SCALE GENOMIC DNA]</scope>
</reference>
<dbReference type="InterPro" id="IPR019079">
    <property type="entry name" value="Capsule_synth_CapA"/>
</dbReference>
<evidence type="ECO:0000259" key="3">
    <source>
        <dbReference type="SMART" id="SM00854"/>
    </source>
</evidence>
<name>A0A1F5NA07_9BACT</name>